<dbReference type="PANTHER" id="PTHR43767">
    <property type="entry name" value="LONG-CHAIN-FATTY-ACID--COA LIGASE"/>
    <property type="match status" value="1"/>
</dbReference>
<feature type="domain" description="AMP-dependent synthetase/ligase" evidence="1">
    <location>
        <begin position="11"/>
        <end position="368"/>
    </location>
</feature>
<reference evidence="5" key="1">
    <citation type="submission" date="2015-02" db="EMBL/GenBank/DDBJ databases">
        <title>Physiological reanalysis, assessment of diazotrophy, and genome sequences of multiple isolates of Streptomyces thermoautotrophicus.</title>
        <authorList>
            <person name="MacKellar D.C."/>
            <person name="Lieber L."/>
            <person name="Norman J."/>
            <person name="Bolger A."/>
            <person name="Tobin C."/>
            <person name="Murray J.W."/>
            <person name="Friesen M."/>
            <person name="Prell J."/>
        </authorList>
    </citation>
    <scope>NUCLEOTIDE SEQUENCE [LARGE SCALE GENOMIC DNA]</scope>
    <source>
        <strain evidence="5">UBT1</strain>
    </source>
</reference>
<dbReference type="EMBL" id="JYIJ01000011">
    <property type="protein sequence ID" value="KWX05501.1"/>
    <property type="molecule type" value="Genomic_DNA"/>
</dbReference>
<evidence type="ECO:0000313" key="3">
    <source>
        <dbReference type="EMBL" id="KWX05501.1"/>
    </source>
</evidence>
<dbReference type="InterPro" id="IPR025110">
    <property type="entry name" value="AMP-bd_C"/>
</dbReference>
<dbReference type="PANTHER" id="PTHR43767:SF1">
    <property type="entry name" value="NONRIBOSOMAL PEPTIDE SYNTHASE PES1 (EUROFUNG)-RELATED"/>
    <property type="match status" value="1"/>
</dbReference>
<dbReference type="EMBL" id="JYIK01001031">
    <property type="protein sequence ID" value="KWX07837.1"/>
    <property type="molecule type" value="Genomic_DNA"/>
</dbReference>
<dbReference type="Proteomes" id="UP000070598">
    <property type="component" value="Unassembled WGS sequence"/>
</dbReference>
<dbReference type="SUPFAM" id="SSF56801">
    <property type="entry name" value="Acetyl-CoA synthetase-like"/>
    <property type="match status" value="1"/>
</dbReference>
<dbReference type="InterPro" id="IPR045851">
    <property type="entry name" value="AMP-bd_C_sf"/>
</dbReference>
<evidence type="ECO:0000259" key="1">
    <source>
        <dbReference type="Pfam" id="PF00501"/>
    </source>
</evidence>
<dbReference type="Gene3D" id="3.40.50.12780">
    <property type="entry name" value="N-terminal domain of ligase-like"/>
    <property type="match status" value="1"/>
</dbReference>
<dbReference type="InterPro" id="IPR020845">
    <property type="entry name" value="AMP-binding_CS"/>
</dbReference>
<dbReference type="Pfam" id="PF00501">
    <property type="entry name" value="AMP-binding"/>
    <property type="match status" value="1"/>
</dbReference>
<dbReference type="PATRIC" id="fig|1469144.8.peg.5058"/>
<evidence type="ECO:0000313" key="6">
    <source>
        <dbReference type="Proteomes" id="UP000070659"/>
    </source>
</evidence>
<name>A0A132ND09_9ACTN</name>
<dbReference type="Pfam" id="PF13193">
    <property type="entry name" value="AMP-binding_C"/>
    <property type="match status" value="1"/>
</dbReference>
<dbReference type="Proteomes" id="UP000070659">
    <property type="component" value="Unassembled WGS sequence"/>
</dbReference>
<evidence type="ECO:0000259" key="2">
    <source>
        <dbReference type="Pfam" id="PF13193"/>
    </source>
</evidence>
<dbReference type="InterPro" id="IPR050237">
    <property type="entry name" value="ATP-dep_AMP-bd_enzyme"/>
</dbReference>
<protein>
    <submittedName>
        <fullName evidence="4">Fatty-acid--CoA ligase</fullName>
    </submittedName>
</protein>
<gene>
    <name evidence="3" type="ORF">TH66_02140</name>
    <name evidence="4" type="ORF">TR74_17415</name>
</gene>
<evidence type="ECO:0000313" key="4">
    <source>
        <dbReference type="EMBL" id="KWX07837.1"/>
    </source>
</evidence>
<proteinExistence type="predicted"/>
<dbReference type="InterPro" id="IPR000873">
    <property type="entry name" value="AMP-dep_synth/lig_dom"/>
</dbReference>
<accession>A0A132ND09</accession>
<dbReference type="AlphaFoldDB" id="A0A132ND09"/>
<evidence type="ECO:0000313" key="5">
    <source>
        <dbReference type="Proteomes" id="UP000070598"/>
    </source>
</evidence>
<sequence>MHSVADLVRLNARRHPDREAVVDGRVRRTHAELSARAWALARGLLELGIRPGEAVGVLSGNSVFSAETFLGVVAAGAAYVPYNWRWATPEMVFGVNDSRARVVLVERDFREKFGEVEATGKLEHVAHVIYEDDGYEALLRPGGAPDVAVTPEDIACILYTGGTTGFSKGVLLSHRAILTNALNETLDCAIGREPDDRGLITTPMFHAAALLCWFLPHYLTGACSVFLRRFDEEEVGWLVARERITNFFLIPNMIRRLLKAGTFETEGFRRYFRAMHTGGAALRMPDKLAVREVLPEVKLYYRYGLTEAGPMVTRLQPHDVFRPEVDGSIGREYLLTEVRLQAPDGSEVAVGEVGEICVRGPNVMTGYLNRPDATAEALRGGWLHTGDLAVRDEEGYLYFRDRSKDMIKTGGENVYCAEIEQLLYAHPAVMEAAVLGVPSSEWDEEVRAVVSLRPGQELDQAALVAYLRDHLAGYKIPKQIAFLPPESMPINPSGKIVKARVRELLGW</sequence>
<dbReference type="Gene3D" id="3.30.300.30">
    <property type="match status" value="1"/>
</dbReference>
<dbReference type="RefSeq" id="WP_067068204.1">
    <property type="nucleotide sequence ID" value="NZ_JYIJ01000011.1"/>
</dbReference>
<organism evidence="4 5">
    <name type="scientific">Carbonactinospora thermoautotrophica</name>
    <dbReference type="NCBI Taxonomy" id="1469144"/>
    <lineage>
        <taxon>Bacteria</taxon>
        <taxon>Bacillati</taxon>
        <taxon>Actinomycetota</taxon>
        <taxon>Actinomycetes</taxon>
        <taxon>Kitasatosporales</taxon>
        <taxon>Carbonactinosporaceae</taxon>
        <taxon>Carbonactinospora</taxon>
    </lineage>
</organism>
<comment type="caution">
    <text evidence="4">The sequence shown here is derived from an EMBL/GenBank/DDBJ whole genome shotgun (WGS) entry which is preliminary data.</text>
</comment>
<dbReference type="PROSITE" id="PS00455">
    <property type="entry name" value="AMP_BINDING"/>
    <property type="match status" value="1"/>
</dbReference>
<dbReference type="GO" id="GO:0016878">
    <property type="term" value="F:acid-thiol ligase activity"/>
    <property type="evidence" value="ECO:0007669"/>
    <property type="project" value="UniProtKB-ARBA"/>
</dbReference>
<dbReference type="InterPro" id="IPR042099">
    <property type="entry name" value="ANL_N_sf"/>
</dbReference>
<keyword evidence="4" id="KW-0436">Ligase</keyword>
<reference evidence="4 6" key="2">
    <citation type="submission" date="2015-02" db="EMBL/GenBank/DDBJ databases">
        <title>Physiological reanalysis, assessment of diazotrophy, and genome sequences of multiple isolates of Streptomyces thermoautotrophicus.</title>
        <authorList>
            <person name="MacKellar D.C."/>
            <person name="Lieber L."/>
            <person name="Norman J."/>
            <person name="Bolger A."/>
            <person name="Tobin C."/>
            <person name="Murray J.W."/>
            <person name="Prell J."/>
        </authorList>
    </citation>
    <scope>NUCLEOTIDE SEQUENCE [LARGE SCALE GENOMIC DNA]</scope>
    <source>
        <strain evidence="4 6">UBT1</strain>
    </source>
</reference>
<feature type="domain" description="AMP-binding enzyme C-terminal" evidence="2">
    <location>
        <begin position="418"/>
        <end position="495"/>
    </location>
</feature>